<reference evidence="1 2" key="1">
    <citation type="submission" date="2015-12" db="EMBL/GenBank/DDBJ databases">
        <title>Genome sequence of Tistrella mobilis MCCC 1A02139.</title>
        <authorList>
            <person name="Lu L."/>
            <person name="Lai Q."/>
            <person name="Shao Z."/>
            <person name="Qian P."/>
        </authorList>
    </citation>
    <scope>NUCLEOTIDE SEQUENCE [LARGE SCALE GENOMIC DNA]</scope>
    <source>
        <strain evidence="1 2">MCCC 1A02139</strain>
    </source>
</reference>
<evidence type="ECO:0000313" key="1">
    <source>
        <dbReference type="EMBL" id="KYO52634.1"/>
    </source>
</evidence>
<dbReference type="PANTHER" id="PTHR30528:SF0">
    <property type="entry name" value="CYTOPLASMIC PROTEIN"/>
    <property type="match status" value="1"/>
</dbReference>
<gene>
    <name evidence="1" type="ORF">AUP44_04655</name>
</gene>
<proteinExistence type="predicted"/>
<dbReference type="InterPro" id="IPR009351">
    <property type="entry name" value="AlkZ-like"/>
</dbReference>
<protein>
    <submittedName>
        <fullName evidence="1">Cytoplasmic protein</fullName>
    </submittedName>
</protein>
<dbReference type="PANTHER" id="PTHR30528">
    <property type="entry name" value="CYTOPLASMIC PROTEIN"/>
    <property type="match status" value="1"/>
</dbReference>
<organism evidence="1 2">
    <name type="scientific">Tistrella mobilis</name>
    <dbReference type="NCBI Taxonomy" id="171437"/>
    <lineage>
        <taxon>Bacteria</taxon>
        <taxon>Pseudomonadati</taxon>
        <taxon>Pseudomonadota</taxon>
        <taxon>Alphaproteobacteria</taxon>
        <taxon>Geminicoccales</taxon>
        <taxon>Geminicoccaceae</taxon>
        <taxon>Tistrella</taxon>
    </lineage>
</organism>
<dbReference type="AlphaFoldDB" id="A0A162L0U8"/>
<dbReference type="Proteomes" id="UP000075787">
    <property type="component" value="Unassembled WGS sequence"/>
</dbReference>
<sequence length="417" mass="45360">MTAQASLSLADARRIAIAAQGLGGGRPSGGIGIRRLAGQVERLGLVQIDSVNVLARAHYLPLHARLGAYDPGLLDAAATDARHLFEYWGHEASLIPVAMQPLFRWRMARAAQGIGIWRGVATFGRERQDFIRAVRDRIAAEGPMTAGAFDQGRRGAGGWWGWGEAKQALEWLFWAGEITTRRRQGGFERLYDLTERVLPAEVMEVPTPDVADAHRALADIAARALGIATVSDIADYFRLATAETRPAIADLVEAGRLLPVEVEGWRQPAFLHVEAPAPKGCRSDALLAPFDPLVWERDRAERLFGFRYRIEIYVPAEKRVHGYYVLPFLMGEHLAARVDLKADRKAGALLVRGAHVEPGHPPGKVAARLAPRLQVMAGWLGLDRVEVEPRGDLAPALSGALAAPAGDQAYSAVSTRG</sequence>
<comment type="caution">
    <text evidence="1">The sequence shown here is derived from an EMBL/GenBank/DDBJ whole genome shotgun (WGS) entry which is preliminary data.</text>
</comment>
<dbReference type="EMBL" id="LPZR01000153">
    <property type="protein sequence ID" value="KYO52634.1"/>
    <property type="molecule type" value="Genomic_DNA"/>
</dbReference>
<dbReference type="Pfam" id="PF06224">
    <property type="entry name" value="AlkZ-like"/>
    <property type="match status" value="1"/>
</dbReference>
<accession>A0A162L0U8</accession>
<name>A0A162L0U8_9PROT</name>
<evidence type="ECO:0000313" key="2">
    <source>
        <dbReference type="Proteomes" id="UP000075787"/>
    </source>
</evidence>